<protein>
    <submittedName>
        <fullName evidence="2">DUF308 domain-containing protein</fullName>
    </submittedName>
</protein>
<gene>
    <name evidence="2" type="ORF">J0P97_08595</name>
</gene>
<dbReference type="Pfam" id="PF03729">
    <property type="entry name" value="DUF308"/>
    <property type="match status" value="2"/>
</dbReference>
<keyword evidence="1" id="KW-1133">Transmembrane helix</keyword>
<feature type="transmembrane region" description="Helical" evidence="1">
    <location>
        <begin position="157"/>
        <end position="179"/>
    </location>
</feature>
<sequence>MARESWTRRLTLVRLVERLPAWVRIVLSIVSIILGGVIVLRPTTALDLLAFLLGGGMVLTGILEATGRVDEGERRWRGALAAVWILVGVFVLAWPGLTVRAMAIVTGILLLSAGAAGIIGAFARGRGWDARIADAAFGVTGLIFGILALGWPDITLLVVAVVFGAMLIMRGISDLWLALRRRRDERIDAANDGRTPPPKRRWGRAVVAIVSVAAAAAFAVATAPLREGSTVVDEFYAAPRSIPEQPGQLIRYEPFTREVPKGAEAWRILYTTTGVDGRIRVASGLVVVPLAPSPESPRNAAGGDAAGEDADASMIERARPWPVIDWNHSTTGFAQHCAPSLQQRPFWAGGLYVVKKVIKEGWAIVAPDYIGLGTAGVHPYLFGEASATASLDAVRAARQLDEANLSPATVVWGHSQGGGAALWAGGVAREYAPDVWIRGVAAFAPADDPPALVGHVSEVTGGLIFASYAFAAYSETYPEITYERYIRPGLQPVLRAMSQRCLTDPSMALSVAAVLGTSLDPELFAADPSSGALGERLRESIAPLQIGPPVFIGQGGNDSIVLPAMQDAFVESMCATGQRVDYRRYAGYEHAQVMETYSPMVADAIAWTHDRFDGTYTAGAPTCTTLDVPQ</sequence>
<dbReference type="InterPro" id="IPR005152">
    <property type="entry name" value="Lipase_secreted"/>
</dbReference>
<dbReference type="PANTHER" id="PTHR34853:SF1">
    <property type="entry name" value="LIPASE 5"/>
    <property type="match status" value="1"/>
</dbReference>
<keyword evidence="1" id="KW-0812">Transmembrane</keyword>
<evidence type="ECO:0000256" key="1">
    <source>
        <dbReference type="SAM" id="Phobius"/>
    </source>
</evidence>
<accession>A0ABS5XUB4</accession>
<dbReference type="RefSeq" id="WP_215487349.1">
    <property type="nucleotide sequence ID" value="NZ_BAAAPJ010000002.1"/>
</dbReference>
<evidence type="ECO:0000313" key="2">
    <source>
        <dbReference type="EMBL" id="MBT8798128.1"/>
    </source>
</evidence>
<feature type="transmembrane region" description="Helical" evidence="1">
    <location>
        <begin position="135"/>
        <end position="151"/>
    </location>
</feature>
<dbReference type="InterPro" id="IPR029058">
    <property type="entry name" value="AB_hydrolase_fold"/>
</dbReference>
<dbReference type="Pfam" id="PF03583">
    <property type="entry name" value="LIP"/>
    <property type="match status" value="1"/>
</dbReference>
<dbReference type="Proteomes" id="UP000740605">
    <property type="component" value="Unassembled WGS sequence"/>
</dbReference>
<keyword evidence="1" id="KW-0472">Membrane</keyword>
<dbReference type="Gene3D" id="3.40.50.1820">
    <property type="entry name" value="alpha/beta hydrolase"/>
    <property type="match status" value="2"/>
</dbReference>
<name>A0ABS5XUB4_9MICO</name>
<evidence type="ECO:0000313" key="3">
    <source>
        <dbReference type="Proteomes" id="UP000740605"/>
    </source>
</evidence>
<feature type="transmembrane region" description="Helical" evidence="1">
    <location>
        <begin position="46"/>
        <end position="66"/>
    </location>
</feature>
<dbReference type="EMBL" id="JAFLHG010000006">
    <property type="protein sequence ID" value="MBT8798128.1"/>
    <property type="molecule type" value="Genomic_DNA"/>
</dbReference>
<dbReference type="SUPFAM" id="SSF53474">
    <property type="entry name" value="alpha/beta-Hydrolases"/>
    <property type="match status" value="1"/>
</dbReference>
<reference evidence="2 3" key="1">
    <citation type="submission" date="2021-03" db="EMBL/GenBank/DDBJ databases">
        <title>Microbacterium pauli sp. nov., isolated from microfiltered milk.</title>
        <authorList>
            <person name="Bellassi P."/>
            <person name="Fontana A."/>
            <person name="Callegari M.L."/>
            <person name="Lorenzo M."/>
            <person name="Cappa F."/>
        </authorList>
    </citation>
    <scope>NUCLEOTIDE SEQUENCE [LARGE SCALE GENOMIC DNA]</scope>
    <source>
        <strain evidence="2 3">DSM 18909</strain>
    </source>
</reference>
<feature type="transmembrane region" description="Helical" evidence="1">
    <location>
        <begin position="78"/>
        <end position="97"/>
    </location>
</feature>
<feature type="transmembrane region" description="Helical" evidence="1">
    <location>
        <begin position="21"/>
        <end position="40"/>
    </location>
</feature>
<dbReference type="InterPro" id="IPR005325">
    <property type="entry name" value="DUF308_memb"/>
</dbReference>
<dbReference type="PANTHER" id="PTHR34853">
    <property type="match status" value="1"/>
</dbReference>
<feature type="transmembrane region" description="Helical" evidence="1">
    <location>
        <begin position="205"/>
        <end position="225"/>
    </location>
</feature>
<feature type="transmembrane region" description="Helical" evidence="1">
    <location>
        <begin position="103"/>
        <end position="123"/>
    </location>
</feature>
<organism evidence="2 3">
    <name type="scientific">Microbacterium flavum</name>
    <dbReference type="NCBI Taxonomy" id="415216"/>
    <lineage>
        <taxon>Bacteria</taxon>
        <taxon>Bacillati</taxon>
        <taxon>Actinomycetota</taxon>
        <taxon>Actinomycetes</taxon>
        <taxon>Micrococcales</taxon>
        <taxon>Microbacteriaceae</taxon>
        <taxon>Microbacterium</taxon>
    </lineage>
</organism>
<comment type="caution">
    <text evidence="2">The sequence shown here is derived from an EMBL/GenBank/DDBJ whole genome shotgun (WGS) entry which is preliminary data.</text>
</comment>
<proteinExistence type="predicted"/>
<keyword evidence="3" id="KW-1185">Reference proteome</keyword>